<evidence type="ECO:0000259" key="3">
    <source>
        <dbReference type="Pfam" id="PF00501"/>
    </source>
</evidence>
<organism evidence="5 6">
    <name type="scientific">Aphanomyces stellatus</name>
    <dbReference type="NCBI Taxonomy" id="120398"/>
    <lineage>
        <taxon>Eukaryota</taxon>
        <taxon>Sar</taxon>
        <taxon>Stramenopiles</taxon>
        <taxon>Oomycota</taxon>
        <taxon>Saprolegniomycetes</taxon>
        <taxon>Saprolegniales</taxon>
        <taxon>Verrucalvaceae</taxon>
        <taxon>Aphanomyces</taxon>
    </lineage>
</organism>
<accession>A0A485KT76</accession>
<name>A0A485KT76_9STRA</name>
<evidence type="ECO:0000256" key="2">
    <source>
        <dbReference type="ARBA" id="ARBA00022840"/>
    </source>
</evidence>
<evidence type="ECO:0000313" key="6">
    <source>
        <dbReference type="Proteomes" id="UP000332933"/>
    </source>
</evidence>
<dbReference type="GO" id="GO:0016020">
    <property type="term" value="C:membrane"/>
    <property type="evidence" value="ECO:0007669"/>
    <property type="project" value="TreeGrafter"/>
</dbReference>
<evidence type="ECO:0000313" key="4">
    <source>
        <dbReference type="EMBL" id="KAF0697826.1"/>
    </source>
</evidence>
<keyword evidence="6" id="KW-1185">Reference proteome</keyword>
<dbReference type="PROSITE" id="PS00455">
    <property type="entry name" value="AMP_BINDING"/>
    <property type="match status" value="1"/>
</dbReference>
<keyword evidence="2" id="KW-0067">ATP-binding</keyword>
<reference evidence="5 6" key="1">
    <citation type="submission" date="2019-03" db="EMBL/GenBank/DDBJ databases">
        <authorList>
            <person name="Gaulin E."/>
            <person name="Dumas B."/>
        </authorList>
    </citation>
    <scope>NUCLEOTIDE SEQUENCE [LARGE SCALE GENOMIC DNA]</scope>
    <source>
        <strain evidence="5">CBS 568.67</strain>
    </source>
</reference>
<dbReference type="InterPro" id="IPR000873">
    <property type="entry name" value="AMP-dep_synth/lig_dom"/>
</dbReference>
<dbReference type="GO" id="GO:0004467">
    <property type="term" value="F:long-chain fatty acid-CoA ligase activity"/>
    <property type="evidence" value="ECO:0007669"/>
    <property type="project" value="TreeGrafter"/>
</dbReference>
<proteinExistence type="predicted"/>
<dbReference type="GO" id="GO:0005783">
    <property type="term" value="C:endoplasmic reticulum"/>
    <property type="evidence" value="ECO:0007669"/>
    <property type="project" value="TreeGrafter"/>
</dbReference>
<keyword evidence="1" id="KW-0547">Nucleotide-binding</keyword>
<dbReference type="PANTHER" id="PTHR43272:SF33">
    <property type="entry name" value="AMP-BINDING DOMAIN-CONTAINING PROTEIN-RELATED"/>
    <property type="match status" value="1"/>
</dbReference>
<dbReference type="OrthoDB" id="189102at2759"/>
<dbReference type="Proteomes" id="UP000332933">
    <property type="component" value="Unassembled WGS sequence"/>
</dbReference>
<dbReference type="Gene3D" id="3.40.50.12780">
    <property type="entry name" value="N-terminal domain of ligase-like"/>
    <property type="match status" value="1"/>
</dbReference>
<reference evidence="4" key="2">
    <citation type="submission" date="2019-06" db="EMBL/GenBank/DDBJ databases">
        <title>Genomics analysis of Aphanomyces spp. identifies a new class of oomycete effector associated with host adaptation.</title>
        <authorList>
            <person name="Gaulin E."/>
        </authorList>
    </citation>
    <scope>NUCLEOTIDE SEQUENCE</scope>
    <source>
        <strain evidence="4">CBS 578.67</strain>
    </source>
</reference>
<protein>
    <submittedName>
        <fullName evidence="5">Aste57867_11513 protein</fullName>
    </submittedName>
</protein>
<gene>
    <name evidence="5" type="primary">Aste57867_11513</name>
    <name evidence="4" type="ORF">As57867_011470</name>
    <name evidence="5" type="ORF">ASTE57867_11513</name>
</gene>
<dbReference type="InterPro" id="IPR042099">
    <property type="entry name" value="ANL_N_sf"/>
</dbReference>
<dbReference type="InterPro" id="IPR020845">
    <property type="entry name" value="AMP-binding_CS"/>
</dbReference>
<evidence type="ECO:0000313" key="5">
    <source>
        <dbReference type="EMBL" id="VFT88374.1"/>
    </source>
</evidence>
<dbReference type="EMBL" id="CAADRA010005309">
    <property type="protein sequence ID" value="VFT88374.1"/>
    <property type="molecule type" value="Genomic_DNA"/>
</dbReference>
<feature type="domain" description="AMP-dependent synthetase/ligase" evidence="3">
    <location>
        <begin position="94"/>
        <end position="523"/>
    </location>
</feature>
<dbReference type="AlphaFoldDB" id="A0A485KT76"/>
<dbReference type="PANTHER" id="PTHR43272">
    <property type="entry name" value="LONG-CHAIN-FATTY-ACID--COA LIGASE"/>
    <property type="match status" value="1"/>
</dbReference>
<sequence length="713" mass="77944">MLRRLGPTLLRQHYHHRGLPSALRTASPTPTSSQWVHTYAVSDVSGVKPGHGPAYTSPTTYPPPECATMLEFLQRSVARNGGGDFLGHRVKDSAGIVGDYVWQTYDEAYTRIQAFAAGLEHLGMLEPTTGGGERVLGIYMKNRPEWVLAHYAAMYIGGFPVALYDTLGPDATPYMLNETETTTVVCSVAELPRLIEAKAHAPHLQHVVLVDNPDTDCDAAMAVTVAGLHVWSMRDIEAAGANHPIDATIPNPDDTYCLIYTSGTTGQPKGVPLSHRNIIHSFFGNNERMMHEQTTPLFDHDSVYFSYMPLAHSVEHTVHTAIVIGGSKIGYYQGDNLKIMEDLALVRPTFFGSVPRVLNKVYDRIVNGARAAGGVKGWLFDKALQAKLGNLQHGTRRHTLYDALLFSKIQAKLGLDRCRIVIIGSAPLATNVLDFYRILLDCPVVEAYGLSETGGASVMNHPAQLDAGDVGPPMASCEIKLVSVPEMSYNVTDTSHGVADQAAQVNGRGEVCFRGPQVISGYYKRPDATAESIDVDGWFHSGDIGVVLPDGRLKIVDRKKNIFKLSQGEYVAAERIENILGTSPFVEQSFVYGDSLHSILVAVVVPVPGAIQELAAQLGIKENASYEDLCRHPEVVAHVLNEIQSVSKEHDLFGFETVKAIKLHPEQFTVANNLFTPTFKLRRYECKLAFEDDIKTLYAEAGDLVAGENVLQG</sequence>
<dbReference type="GO" id="GO:0005524">
    <property type="term" value="F:ATP binding"/>
    <property type="evidence" value="ECO:0007669"/>
    <property type="project" value="UniProtKB-KW"/>
</dbReference>
<dbReference type="Pfam" id="PF00501">
    <property type="entry name" value="AMP-binding"/>
    <property type="match status" value="1"/>
</dbReference>
<dbReference type="EMBL" id="VJMH01005288">
    <property type="protein sequence ID" value="KAF0697826.1"/>
    <property type="molecule type" value="Genomic_DNA"/>
</dbReference>
<dbReference type="SUPFAM" id="SSF56801">
    <property type="entry name" value="Acetyl-CoA synthetase-like"/>
    <property type="match status" value="1"/>
</dbReference>
<evidence type="ECO:0000256" key="1">
    <source>
        <dbReference type="ARBA" id="ARBA00022741"/>
    </source>
</evidence>